<evidence type="ECO:0000256" key="2">
    <source>
        <dbReference type="ARBA" id="ARBA00023125"/>
    </source>
</evidence>
<keyword evidence="3" id="KW-0804">Transcription</keyword>
<dbReference type="SMART" id="SM00345">
    <property type="entry name" value="HTH_GNTR"/>
    <property type="match status" value="1"/>
</dbReference>
<dbReference type="RefSeq" id="WP_073046471.1">
    <property type="nucleotide sequence ID" value="NZ_FQZL01000005.1"/>
</dbReference>
<dbReference type="Gene3D" id="1.20.120.530">
    <property type="entry name" value="GntR ligand-binding domain-like"/>
    <property type="match status" value="1"/>
</dbReference>
<dbReference type="Pfam" id="PF00392">
    <property type="entry name" value="GntR"/>
    <property type="match status" value="1"/>
</dbReference>
<dbReference type="Proteomes" id="UP000184052">
    <property type="component" value="Unassembled WGS sequence"/>
</dbReference>
<dbReference type="STRING" id="1121476.SAMN02745751_00446"/>
<dbReference type="CDD" id="cd07377">
    <property type="entry name" value="WHTH_GntR"/>
    <property type="match status" value="1"/>
</dbReference>
<dbReference type="InterPro" id="IPR000524">
    <property type="entry name" value="Tscrpt_reg_HTH_GntR"/>
</dbReference>
<dbReference type="SUPFAM" id="SSF48008">
    <property type="entry name" value="GntR ligand-binding domain-like"/>
    <property type="match status" value="1"/>
</dbReference>
<protein>
    <submittedName>
        <fullName evidence="5">GntR family transcriptional regulator, transcriptional repressor for pyruvate dehydrogenase complex</fullName>
    </submittedName>
</protein>
<dbReference type="PRINTS" id="PR00035">
    <property type="entry name" value="HTHGNTR"/>
</dbReference>
<dbReference type="Pfam" id="PF07729">
    <property type="entry name" value="FCD"/>
    <property type="match status" value="1"/>
</dbReference>
<evidence type="ECO:0000256" key="1">
    <source>
        <dbReference type="ARBA" id="ARBA00023015"/>
    </source>
</evidence>
<gene>
    <name evidence="5" type="ORF">SAMN02745751_00446</name>
</gene>
<dbReference type="GO" id="GO:0003700">
    <property type="term" value="F:DNA-binding transcription factor activity"/>
    <property type="evidence" value="ECO:0007669"/>
    <property type="project" value="InterPro"/>
</dbReference>
<dbReference type="PANTHER" id="PTHR43537:SF43">
    <property type="entry name" value="GNTR-FAMILY TRANSCRIPTIONAL REGULATOR"/>
    <property type="match status" value="1"/>
</dbReference>
<dbReference type="InterPro" id="IPR036390">
    <property type="entry name" value="WH_DNA-bd_sf"/>
</dbReference>
<organism evidence="5 6">
    <name type="scientific">Dethiosulfatibacter aminovorans DSM 17477</name>
    <dbReference type="NCBI Taxonomy" id="1121476"/>
    <lineage>
        <taxon>Bacteria</taxon>
        <taxon>Bacillati</taxon>
        <taxon>Bacillota</taxon>
        <taxon>Tissierellia</taxon>
        <taxon>Dethiosulfatibacter</taxon>
    </lineage>
</organism>
<dbReference type="AlphaFoldDB" id="A0A1M6BR94"/>
<dbReference type="OrthoDB" id="9799482at2"/>
<name>A0A1M6BR94_9FIRM</name>
<keyword evidence="2" id="KW-0238">DNA-binding</keyword>
<dbReference type="GO" id="GO:0003677">
    <property type="term" value="F:DNA binding"/>
    <property type="evidence" value="ECO:0007669"/>
    <property type="project" value="UniProtKB-KW"/>
</dbReference>
<evidence type="ECO:0000256" key="3">
    <source>
        <dbReference type="ARBA" id="ARBA00023163"/>
    </source>
</evidence>
<keyword evidence="1" id="KW-0805">Transcription regulation</keyword>
<dbReference type="PROSITE" id="PS50949">
    <property type="entry name" value="HTH_GNTR"/>
    <property type="match status" value="1"/>
</dbReference>
<dbReference type="PANTHER" id="PTHR43537">
    <property type="entry name" value="TRANSCRIPTIONAL REGULATOR, GNTR FAMILY"/>
    <property type="match status" value="1"/>
</dbReference>
<dbReference type="InterPro" id="IPR011711">
    <property type="entry name" value="GntR_C"/>
</dbReference>
<accession>A0A1M6BR94</accession>
<feature type="domain" description="HTH gntR-type" evidence="4">
    <location>
        <begin position="7"/>
        <end position="75"/>
    </location>
</feature>
<dbReference type="SUPFAM" id="SSF46785">
    <property type="entry name" value="Winged helix' DNA-binding domain"/>
    <property type="match status" value="1"/>
</dbReference>
<reference evidence="5 6" key="1">
    <citation type="submission" date="2016-11" db="EMBL/GenBank/DDBJ databases">
        <authorList>
            <person name="Jaros S."/>
            <person name="Januszkiewicz K."/>
            <person name="Wedrychowicz H."/>
        </authorList>
    </citation>
    <scope>NUCLEOTIDE SEQUENCE [LARGE SCALE GENOMIC DNA]</scope>
    <source>
        <strain evidence="5 6">DSM 17477</strain>
    </source>
</reference>
<keyword evidence="6" id="KW-1185">Reference proteome</keyword>
<dbReference type="InterPro" id="IPR036388">
    <property type="entry name" value="WH-like_DNA-bd_sf"/>
</dbReference>
<proteinExistence type="predicted"/>
<dbReference type="EMBL" id="FQZL01000005">
    <property type="protein sequence ID" value="SHI51285.1"/>
    <property type="molecule type" value="Genomic_DNA"/>
</dbReference>
<dbReference type="SMART" id="SM00895">
    <property type="entry name" value="FCD"/>
    <property type="match status" value="1"/>
</dbReference>
<evidence type="ECO:0000313" key="5">
    <source>
        <dbReference type="EMBL" id="SHI51285.1"/>
    </source>
</evidence>
<dbReference type="Gene3D" id="1.10.10.10">
    <property type="entry name" value="Winged helix-like DNA-binding domain superfamily/Winged helix DNA-binding domain"/>
    <property type="match status" value="1"/>
</dbReference>
<dbReference type="InterPro" id="IPR008920">
    <property type="entry name" value="TF_FadR/GntR_C"/>
</dbReference>
<evidence type="ECO:0000313" key="6">
    <source>
        <dbReference type="Proteomes" id="UP000184052"/>
    </source>
</evidence>
<keyword evidence="5" id="KW-0670">Pyruvate</keyword>
<evidence type="ECO:0000259" key="4">
    <source>
        <dbReference type="PROSITE" id="PS50949"/>
    </source>
</evidence>
<sequence>MLKGDSNKTYYQVMEYLTEQIRMKKLKKGDKMPTERELAEYLGVSRAAIRESYKILSIVGLLRSAPSQGTFIKDEFDDWFMEPMSIIFKLSDTTMKDVLEFRKMIEVEVATLAAEKITDGEIEVLTECYERMIGDDDEMVRAEYDKKFHGTIVKAAKNQIILNAYNAMSPMLQIFTRDIRSVVVDSEYEGILEELHRNIYEAIVSRDVEAARKSMQVHMETIIKYYK</sequence>